<gene>
    <name evidence="1" type="ORF">SAMN05444359_106193</name>
</gene>
<dbReference type="EMBL" id="FOFB01000006">
    <property type="protein sequence ID" value="SEQ18904.1"/>
    <property type="molecule type" value="Genomic_DNA"/>
</dbReference>
<dbReference type="AlphaFoldDB" id="A0A1H9DZQ2"/>
<proteinExistence type="predicted"/>
<evidence type="ECO:0000313" key="1">
    <source>
        <dbReference type="EMBL" id="SEQ18904.1"/>
    </source>
</evidence>
<sequence length="396" mass="44777">MKALQLAYFYLPNNSPGARRAYYVGLELARAGDLYVLSSQELVTKFDHAKEAISVNAPDLRSLSGVKTVSVRTAKSTVVSRLLPLRQAFPFLFVTDDGGPVYRRKAYQEACALIEKHGITTVFSSFRPWSDHLVAARLKKRFPAIRWIADFRDLPVDPVHQTIWWPSLQRWWGKRIIRSADEVWMVSEGQRQQMSGWHPNIKVRYNALADLPPDRTAPLSQHFTIAYTGSLYPDMRTPEKLVAALRSLLDAGRLDENKVRLVYRGKDDSYFRSFTNGLPECMLDVESSITADAAKAIQANAQLLLLLTWSAPGYYGVLTAKLWEYLSTGRPILALVKGPGDPELKKIIETAEAGAVFSDQESALLEKWLLENYEKWLEAGTLPWSTNRLGLKQYLV</sequence>
<name>A0A1H9DZQ2_9BACT</name>
<accession>A0A1H9DZQ2</accession>
<dbReference type="InParanoid" id="A0A1H9DZQ2"/>
<evidence type="ECO:0000313" key="2">
    <source>
        <dbReference type="Proteomes" id="UP000199021"/>
    </source>
</evidence>
<dbReference type="STRING" id="478744.SAMN05444359_106193"/>
<dbReference type="OrthoDB" id="9794575at2"/>
<organism evidence="1 2">
    <name type="scientific">Neolewinella agarilytica</name>
    <dbReference type="NCBI Taxonomy" id="478744"/>
    <lineage>
        <taxon>Bacteria</taxon>
        <taxon>Pseudomonadati</taxon>
        <taxon>Bacteroidota</taxon>
        <taxon>Saprospiria</taxon>
        <taxon>Saprospirales</taxon>
        <taxon>Lewinellaceae</taxon>
        <taxon>Neolewinella</taxon>
    </lineage>
</organism>
<dbReference type="SUPFAM" id="SSF53756">
    <property type="entry name" value="UDP-Glycosyltransferase/glycogen phosphorylase"/>
    <property type="match status" value="1"/>
</dbReference>
<dbReference type="Proteomes" id="UP000199021">
    <property type="component" value="Unassembled WGS sequence"/>
</dbReference>
<protein>
    <submittedName>
        <fullName evidence="1">Uncharacterized protein</fullName>
    </submittedName>
</protein>
<reference evidence="2" key="1">
    <citation type="submission" date="2016-10" db="EMBL/GenBank/DDBJ databases">
        <authorList>
            <person name="Varghese N."/>
            <person name="Submissions S."/>
        </authorList>
    </citation>
    <scope>NUCLEOTIDE SEQUENCE [LARGE SCALE GENOMIC DNA]</scope>
    <source>
        <strain evidence="2">DSM 24740</strain>
    </source>
</reference>
<keyword evidence="2" id="KW-1185">Reference proteome</keyword>